<dbReference type="CDD" id="cd00315">
    <property type="entry name" value="Cyt_C5_DNA_methylase"/>
    <property type="match status" value="1"/>
</dbReference>
<accession>A0A930YRS2</accession>
<dbReference type="PROSITE" id="PS00094">
    <property type="entry name" value="C5_MTASE_1"/>
    <property type="match status" value="1"/>
</dbReference>
<keyword evidence="3 5" id="KW-0949">S-adenosyl-L-methionine</keyword>
<evidence type="ECO:0000256" key="4">
    <source>
        <dbReference type="ARBA" id="ARBA00022747"/>
    </source>
</evidence>
<keyword evidence="4" id="KW-0680">Restriction system</keyword>
<evidence type="ECO:0000313" key="9">
    <source>
        <dbReference type="Proteomes" id="UP000698335"/>
    </source>
</evidence>
<dbReference type="Pfam" id="PF00145">
    <property type="entry name" value="DNA_methylase"/>
    <property type="match status" value="1"/>
</dbReference>
<gene>
    <name evidence="8" type="ORF">HXK26_00580</name>
</gene>
<evidence type="ECO:0000256" key="3">
    <source>
        <dbReference type="ARBA" id="ARBA00022691"/>
    </source>
</evidence>
<name>A0A930YRS2_9ACTN</name>
<dbReference type="InterPro" id="IPR029063">
    <property type="entry name" value="SAM-dependent_MTases_sf"/>
</dbReference>
<organism evidence="8 9">
    <name type="scientific">Lancefieldella rimae</name>
    <dbReference type="NCBI Taxonomy" id="1383"/>
    <lineage>
        <taxon>Bacteria</taxon>
        <taxon>Bacillati</taxon>
        <taxon>Actinomycetota</taxon>
        <taxon>Coriobacteriia</taxon>
        <taxon>Coriobacteriales</taxon>
        <taxon>Atopobiaceae</taxon>
        <taxon>Lancefieldella</taxon>
    </lineage>
</organism>
<proteinExistence type="inferred from homology"/>
<dbReference type="PROSITE" id="PS00095">
    <property type="entry name" value="C5_MTASE_2"/>
    <property type="match status" value="1"/>
</dbReference>
<dbReference type="Gene3D" id="3.40.50.150">
    <property type="entry name" value="Vaccinia Virus protein VP39"/>
    <property type="match status" value="1"/>
</dbReference>
<dbReference type="EMBL" id="JABZGW010000008">
    <property type="protein sequence ID" value="MBF4807186.1"/>
    <property type="molecule type" value="Genomic_DNA"/>
</dbReference>
<dbReference type="InterPro" id="IPR018117">
    <property type="entry name" value="C5_DNA_meth_AS"/>
</dbReference>
<dbReference type="AlphaFoldDB" id="A0A930YRS2"/>
<dbReference type="GO" id="GO:0003677">
    <property type="term" value="F:DNA binding"/>
    <property type="evidence" value="ECO:0007669"/>
    <property type="project" value="TreeGrafter"/>
</dbReference>
<evidence type="ECO:0000256" key="2">
    <source>
        <dbReference type="ARBA" id="ARBA00022679"/>
    </source>
</evidence>
<dbReference type="GO" id="GO:0003886">
    <property type="term" value="F:DNA (cytosine-5-)-methyltransferase activity"/>
    <property type="evidence" value="ECO:0007669"/>
    <property type="project" value="UniProtKB-EC"/>
</dbReference>
<dbReference type="Gene3D" id="3.90.120.10">
    <property type="entry name" value="DNA Methylase, subunit A, domain 2"/>
    <property type="match status" value="1"/>
</dbReference>
<dbReference type="PRINTS" id="PR00105">
    <property type="entry name" value="C5METTRFRASE"/>
</dbReference>
<dbReference type="SUPFAM" id="SSF53335">
    <property type="entry name" value="S-adenosyl-L-methionine-dependent methyltransferases"/>
    <property type="match status" value="1"/>
</dbReference>
<dbReference type="PANTHER" id="PTHR10629:SF52">
    <property type="entry name" value="DNA (CYTOSINE-5)-METHYLTRANSFERASE 1"/>
    <property type="match status" value="1"/>
</dbReference>
<evidence type="ECO:0000256" key="6">
    <source>
        <dbReference type="RuleBase" id="RU000416"/>
    </source>
</evidence>
<evidence type="ECO:0000256" key="1">
    <source>
        <dbReference type="ARBA" id="ARBA00022603"/>
    </source>
</evidence>
<comment type="caution">
    <text evidence="8">The sequence shown here is derived from an EMBL/GenBank/DDBJ whole genome shotgun (WGS) entry which is preliminary data.</text>
</comment>
<dbReference type="GO" id="GO:0009307">
    <property type="term" value="P:DNA restriction-modification system"/>
    <property type="evidence" value="ECO:0007669"/>
    <property type="project" value="UniProtKB-KW"/>
</dbReference>
<sequence>MLRRYKTIDLFSGCGGMSLGFQNAGFEILAAYDNWKPAVDVYELNFEHPIYSEDLADEKVQKRIKAFNPNVIIGGPPCQDFSSAGHRDENLGRAVLTYTYRDIILRIKPKYFVMENVPEITKSAILKEIKDSFKEAGYGLTERVLDASYCGVPQSRKRFFLVGSLNDEDDFLQEELDRNLADAPMSMRDYFGDSLGIDYYFRVPRSYSRRGIFSIDEPCQTIRGVDRPIPPGYPGHPSDPVEIGPQVRALTIEERSYVQTFPRDFVFQGNKTDLNQMIGNAVPVKLAEYVATALRTYDRKPKRRKENAND</sequence>
<dbReference type="InterPro" id="IPR050390">
    <property type="entry name" value="C5-Methyltransferase"/>
</dbReference>
<dbReference type="GO" id="GO:0032259">
    <property type="term" value="P:methylation"/>
    <property type="evidence" value="ECO:0007669"/>
    <property type="project" value="UniProtKB-KW"/>
</dbReference>
<protein>
    <recommendedName>
        <fullName evidence="7">Cytosine-specific methyltransferase</fullName>
        <ecNumber evidence="7">2.1.1.37</ecNumber>
    </recommendedName>
</protein>
<dbReference type="GO" id="GO:0044027">
    <property type="term" value="P:negative regulation of gene expression via chromosomal CpG island methylation"/>
    <property type="evidence" value="ECO:0007669"/>
    <property type="project" value="TreeGrafter"/>
</dbReference>
<comment type="catalytic activity">
    <reaction evidence="7">
        <text>a 2'-deoxycytidine in DNA + S-adenosyl-L-methionine = a 5-methyl-2'-deoxycytidine in DNA + S-adenosyl-L-homocysteine + H(+)</text>
        <dbReference type="Rhea" id="RHEA:13681"/>
        <dbReference type="Rhea" id="RHEA-COMP:11369"/>
        <dbReference type="Rhea" id="RHEA-COMP:11370"/>
        <dbReference type="ChEBI" id="CHEBI:15378"/>
        <dbReference type="ChEBI" id="CHEBI:57856"/>
        <dbReference type="ChEBI" id="CHEBI:59789"/>
        <dbReference type="ChEBI" id="CHEBI:85452"/>
        <dbReference type="ChEBI" id="CHEBI:85454"/>
        <dbReference type="EC" id="2.1.1.37"/>
    </reaction>
</comment>
<keyword evidence="2 5" id="KW-0808">Transferase</keyword>
<comment type="similarity">
    <text evidence="5 6">Belongs to the class I-like SAM-binding methyltransferase superfamily. C5-methyltransferase family.</text>
</comment>
<dbReference type="InterPro" id="IPR001525">
    <property type="entry name" value="C5_MeTfrase"/>
</dbReference>
<dbReference type="PANTHER" id="PTHR10629">
    <property type="entry name" value="CYTOSINE-SPECIFIC METHYLTRANSFERASE"/>
    <property type="match status" value="1"/>
</dbReference>
<dbReference type="InterPro" id="IPR031303">
    <property type="entry name" value="C5_meth_CS"/>
</dbReference>
<reference evidence="8" key="1">
    <citation type="submission" date="2020-04" db="EMBL/GenBank/DDBJ databases">
        <title>Deep metagenomics examines the oral microbiome during advanced dental caries in children, revealing novel taxa and co-occurrences with host molecules.</title>
        <authorList>
            <person name="Baker J.L."/>
            <person name="Morton J.T."/>
            <person name="Dinis M."/>
            <person name="Alvarez R."/>
            <person name="Tran N.C."/>
            <person name="Knight R."/>
            <person name="Edlund A."/>
        </authorList>
    </citation>
    <scope>NUCLEOTIDE SEQUENCE</scope>
    <source>
        <strain evidence="8">JCVI_38_bin.5</strain>
    </source>
</reference>
<dbReference type="EC" id="2.1.1.37" evidence="7"/>
<dbReference type="NCBIfam" id="TIGR00675">
    <property type="entry name" value="dcm"/>
    <property type="match status" value="1"/>
</dbReference>
<evidence type="ECO:0000313" key="8">
    <source>
        <dbReference type="EMBL" id="MBF4807186.1"/>
    </source>
</evidence>
<keyword evidence="1 5" id="KW-0489">Methyltransferase</keyword>
<evidence type="ECO:0000256" key="5">
    <source>
        <dbReference type="PROSITE-ProRule" id="PRU01016"/>
    </source>
</evidence>
<dbReference type="Proteomes" id="UP000698335">
    <property type="component" value="Unassembled WGS sequence"/>
</dbReference>
<dbReference type="PROSITE" id="PS51679">
    <property type="entry name" value="SAM_MT_C5"/>
    <property type="match status" value="1"/>
</dbReference>
<evidence type="ECO:0000256" key="7">
    <source>
        <dbReference type="RuleBase" id="RU000417"/>
    </source>
</evidence>
<feature type="active site" evidence="5">
    <location>
        <position position="78"/>
    </location>
</feature>